<proteinExistence type="predicted"/>
<comment type="caution">
    <text evidence="1">The sequence shown here is derived from an EMBL/GenBank/DDBJ whole genome shotgun (WGS) entry which is preliminary data.</text>
</comment>
<dbReference type="RefSeq" id="WP_314204926.1">
    <property type="nucleotide sequence ID" value="NZ_JAVTLL010000022.1"/>
</dbReference>
<evidence type="ECO:0000313" key="1">
    <source>
        <dbReference type="EMBL" id="MDT7844994.1"/>
    </source>
</evidence>
<protein>
    <submittedName>
        <fullName evidence="1">Uncharacterized protein</fullName>
    </submittedName>
</protein>
<evidence type="ECO:0000313" key="2">
    <source>
        <dbReference type="Proteomes" id="UP001257948"/>
    </source>
</evidence>
<sequence length="87" mass="9439">MAFVRAAGRWTAHEVSNHSTGYCPDLASWAAVAHALDLAGVGRPGRFTHEVVFRRCEACRACSVVREGDFVCVFCGGELPLEWNIGS</sequence>
<name>A0ABU3M0G7_9ACTN</name>
<organism evidence="1 2">
    <name type="scientific">Streptomyces justiciae</name>
    <dbReference type="NCBI Taxonomy" id="2780140"/>
    <lineage>
        <taxon>Bacteria</taxon>
        <taxon>Bacillati</taxon>
        <taxon>Actinomycetota</taxon>
        <taxon>Actinomycetes</taxon>
        <taxon>Kitasatosporales</taxon>
        <taxon>Streptomycetaceae</taxon>
        <taxon>Streptomyces</taxon>
    </lineage>
</organism>
<dbReference type="EMBL" id="JAVTLL010000022">
    <property type="protein sequence ID" value="MDT7844994.1"/>
    <property type="molecule type" value="Genomic_DNA"/>
</dbReference>
<gene>
    <name evidence="1" type="ORF">RQC66_30175</name>
</gene>
<dbReference type="Proteomes" id="UP001257948">
    <property type="component" value="Unassembled WGS sequence"/>
</dbReference>
<reference evidence="2" key="1">
    <citation type="submission" date="2023-07" db="EMBL/GenBank/DDBJ databases">
        <title>Draft genome sequence of the endophytic actinobacterium Streptomyces justiciae WPN32, a potential antibiotic producer.</title>
        <authorList>
            <person name="Yasawong M."/>
            <person name="Pana W."/>
            <person name="Ganta P."/>
            <person name="Santapan N."/>
            <person name="Songngamsuk T."/>
            <person name="Phatcharaharikarn M."/>
            <person name="Kerdtoob S."/>
            <person name="Nantapong N."/>
        </authorList>
    </citation>
    <scope>NUCLEOTIDE SEQUENCE [LARGE SCALE GENOMIC DNA]</scope>
    <source>
        <strain evidence="2">WPN32</strain>
    </source>
</reference>
<keyword evidence="2" id="KW-1185">Reference proteome</keyword>
<accession>A0ABU3M0G7</accession>